<sequence length="209" mass="24066">MVVLSVDQSFIYGVSADVDMSYSPKSGNGLEFVAAMLVIPNGRSKKIKPFRYANYVADKPEFLDIVNNGMNVFAMFRLVKTLTIMKTHMNKLNWKHGNLFESVKQLKEDLKMAQKEVDGYPYGVVIKANEVSLLEKYIEVVEDEEKLLFQMEKVKWLSKGDKNSRYFHIVVKRRKGMNKVLAYVLSREIARTPKKFTQYAVLTSLNTAY</sequence>
<dbReference type="GO" id="GO:0003964">
    <property type="term" value="F:RNA-directed DNA polymerase activity"/>
    <property type="evidence" value="ECO:0007669"/>
    <property type="project" value="UniProtKB-KW"/>
</dbReference>
<comment type="caution">
    <text evidence="1">The sequence shown here is derived from an EMBL/GenBank/DDBJ whole genome shotgun (WGS) entry which is preliminary data.</text>
</comment>
<accession>A0A6L2NA74</accession>
<name>A0A6L2NA74_TANCI</name>
<keyword evidence="1" id="KW-0695">RNA-directed DNA polymerase</keyword>
<keyword evidence="1" id="KW-0548">Nucleotidyltransferase</keyword>
<evidence type="ECO:0000313" key="1">
    <source>
        <dbReference type="EMBL" id="GEU82489.1"/>
    </source>
</evidence>
<reference evidence="1" key="1">
    <citation type="journal article" date="2019" name="Sci. Rep.">
        <title>Draft genome of Tanacetum cinerariifolium, the natural source of mosquito coil.</title>
        <authorList>
            <person name="Yamashiro T."/>
            <person name="Shiraishi A."/>
            <person name="Satake H."/>
            <person name="Nakayama K."/>
        </authorList>
    </citation>
    <scope>NUCLEOTIDE SEQUENCE</scope>
</reference>
<organism evidence="1">
    <name type="scientific">Tanacetum cinerariifolium</name>
    <name type="common">Dalmatian daisy</name>
    <name type="synonym">Chrysanthemum cinerariifolium</name>
    <dbReference type="NCBI Taxonomy" id="118510"/>
    <lineage>
        <taxon>Eukaryota</taxon>
        <taxon>Viridiplantae</taxon>
        <taxon>Streptophyta</taxon>
        <taxon>Embryophyta</taxon>
        <taxon>Tracheophyta</taxon>
        <taxon>Spermatophyta</taxon>
        <taxon>Magnoliopsida</taxon>
        <taxon>eudicotyledons</taxon>
        <taxon>Gunneridae</taxon>
        <taxon>Pentapetalae</taxon>
        <taxon>asterids</taxon>
        <taxon>campanulids</taxon>
        <taxon>Asterales</taxon>
        <taxon>Asteraceae</taxon>
        <taxon>Asteroideae</taxon>
        <taxon>Anthemideae</taxon>
        <taxon>Anthemidinae</taxon>
        <taxon>Tanacetum</taxon>
    </lineage>
</organism>
<gene>
    <name evidence="1" type="ORF">Tci_054467</name>
</gene>
<dbReference type="AlphaFoldDB" id="A0A6L2NA74"/>
<protein>
    <submittedName>
        <fullName evidence="1">RNA-directed DNA polymerase, eukaryota, reverse transcriptase zinc-binding domain protein</fullName>
    </submittedName>
</protein>
<proteinExistence type="predicted"/>
<keyword evidence="1" id="KW-0808">Transferase</keyword>
<dbReference type="EMBL" id="BKCJ010008490">
    <property type="protein sequence ID" value="GEU82489.1"/>
    <property type="molecule type" value="Genomic_DNA"/>
</dbReference>